<evidence type="ECO:0000313" key="1">
    <source>
        <dbReference type="EMBL" id="KAJ3497695.1"/>
    </source>
</evidence>
<reference evidence="1" key="1">
    <citation type="submission" date="2022-07" db="EMBL/GenBank/DDBJ databases">
        <title>Genome Sequence of Lecanicillium saksenae.</title>
        <authorList>
            <person name="Buettner E."/>
        </authorList>
    </citation>
    <scope>NUCLEOTIDE SEQUENCE</scope>
    <source>
        <strain evidence="1">VT-O1</strain>
    </source>
</reference>
<gene>
    <name evidence="1" type="ORF">NLG97_g1697</name>
</gene>
<protein>
    <submittedName>
        <fullName evidence="1">Uncharacterized protein</fullName>
    </submittedName>
</protein>
<sequence length="387" mass="43714">MKRVSRQRQILTYAKIAAMISPSALPLTPTESSSRLRSDVLLLQIPIDVPAEWKNRIEAKYPGIEIRSRVLRLELGIEANNIEPEMWKDVTLACLYLTHPKELMSDVRFIQLTSAGVDRWINHERYQSPDVTFSTANGIHCPQIAEWVMSTWIMRNHNFMRHIKSQNDKKWSKTPVETRDSSGLRVGILGYGSVGRQIARLATAMGMEVYAYTRTAYAASRQAKSNHYSVPGMGDPLGELPTRWFHGESRESVNEFLRQGLDLLVLCLPLTKATEYLIGPEQFEILAQGGKKTFISNVARGKLINTDALVAALHEGKIFGAAVDVTDPEPLPDSHPLFSAPNVIITPHVSWQSVNNWDRMLDILEINLDKLDRGEEPVNMLDRKRGY</sequence>
<dbReference type="EMBL" id="JANAKD010000095">
    <property type="protein sequence ID" value="KAJ3497695.1"/>
    <property type="molecule type" value="Genomic_DNA"/>
</dbReference>
<dbReference type="Proteomes" id="UP001148737">
    <property type="component" value="Unassembled WGS sequence"/>
</dbReference>
<comment type="caution">
    <text evidence="1">The sequence shown here is derived from an EMBL/GenBank/DDBJ whole genome shotgun (WGS) entry which is preliminary data.</text>
</comment>
<keyword evidence="2" id="KW-1185">Reference proteome</keyword>
<proteinExistence type="predicted"/>
<evidence type="ECO:0000313" key="2">
    <source>
        <dbReference type="Proteomes" id="UP001148737"/>
    </source>
</evidence>
<accession>A0ACC1R377</accession>
<name>A0ACC1R377_9HYPO</name>
<organism evidence="1 2">
    <name type="scientific">Lecanicillium saksenae</name>
    <dbReference type="NCBI Taxonomy" id="468837"/>
    <lineage>
        <taxon>Eukaryota</taxon>
        <taxon>Fungi</taxon>
        <taxon>Dikarya</taxon>
        <taxon>Ascomycota</taxon>
        <taxon>Pezizomycotina</taxon>
        <taxon>Sordariomycetes</taxon>
        <taxon>Hypocreomycetidae</taxon>
        <taxon>Hypocreales</taxon>
        <taxon>Cordycipitaceae</taxon>
        <taxon>Lecanicillium</taxon>
    </lineage>
</organism>